<reference evidence="6 7" key="1">
    <citation type="submission" date="2019-03" db="EMBL/GenBank/DDBJ databases">
        <title>Genomic Encyclopedia of Type Strains, Phase IV (KMG-IV): sequencing the most valuable type-strain genomes for metagenomic binning, comparative biology and taxonomic classification.</title>
        <authorList>
            <person name="Goeker M."/>
        </authorList>
    </citation>
    <scope>NUCLEOTIDE SEQUENCE [LARGE SCALE GENOMIC DNA]</scope>
    <source>
        <strain evidence="6 7">DSM 9035</strain>
    </source>
</reference>
<evidence type="ECO:0000313" key="7">
    <source>
        <dbReference type="Proteomes" id="UP000294664"/>
    </source>
</evidence>
<evidence type="ECO:0000256" key="3">
    <source>
        <dbReference type="ARBA" id="ARBA00022801"/>
    </source>
</evidence>
<comment type="cofactor">
    <cofactor evidence="1">
        <name>Zn(2+)</name>
        <dbReference type="ChEBI" id="CHEBI:29105"/>
    </cofactor>
</comment>
<sequence>MSQSSPPLQIAVVPVTPFQQNCSILWCTATNAGAVIDPGGDLDRIESAIAETGVRIEKILLTHGHVDHAAGAGALAERLGVPIEGPHRADQPLLDALPEVAAQYGFPPARAVTPDRYLAEGETVSVGDLSLDVLEVPGHTPGHVVLVHRPSRVALVGDTLFKGSVGRTDFPYGDHDLLIAGIVGKLLPLGDAMVCLPGHGPVTSIGDERANNPFLPR</sequence>
<dbReference type="PANTHER" id="PTHR46233">
    <property type="entry name" value="HYDROXYACYLGLUTATHIONE HYDROLASE GLOC"/>
    <property type="match status" value="1"/>
</dbReference>
<dbReference type="EMBL" id="SMAI01000007">
    <property type="protein sequence ID" value="TCT04327.1"/>
    <property type="molecule type" value="Genomic_DNA"/>
</dbReference>
<evidence type="ECO:0000256" key="2">
    <source>
        <dbReference type="ARBA" id="ARBA00022723"/>
    </source>
</evidence>
<dbReference type="Gene3D" id="3.60.15.10">
    <property type="entry name" value="Ribonuclease Z/Hydroxyacylglutathione hydrolase-like"/>
    <property type="match status" value="1"/>
</dbReference>
<organism evidence="6 7">
    <name type="scientific">Aquabacter spiritensis</name>
    <dbReference type="NCBI Taxonomy" id="933073"/>
    <lineage>
        <taxon>Bacteria</taxon>
        <taxon>Pseudomonadati</taxon>
        <taxon>Pseudomonadota</taxon>
        <taxon>Alphaproteobacteria</taxon>
        <taxon>Hyphomicrobiales</taxon>
        <taxon>Xanthobacteraceae</taxon>
        <taxon>Aquabacter</taxon>
    </lineage>
</organism>
<comment type="caution">
    <text evidence="6">The sequence shown here is derived from an EMBL/GenBank/DDBJ whole genome shotgun (WGS) entry which is preliminary data.</text>
</comment>
<keyword evidence="2" id="KW-0479">Metal-binding</keyword>
<feature type="domain" description="Metallo-beta-lactamase" evidence="5">
    <location>
        <begin position="19"/>
        <end position="199"/>
    </location>
</feature>
<dbReference type="InterPro" id="IPR036866">
    <property type="entry name" value="RibonucZ/Hydroxyglut_hydro"/>
</dbReference>
<keyword evidence="4" id="KW-0862">Zinc</keyword>
<dbReference type="InterPro" id="IPR051453">
    <property type="entry name" value="MBL_Glyoxalase_II"/>
</dbReference>
<dbReference type="GO" id="GO:0046872">
    <property type="term" value="F:metal ion binding"/>
    <property type="evidence" value="ECO:0007669"/>
    <property type="project" value="UniProtKB-KW"/>
</dbReference>
<dbReference type="Pfam" id="PF00753">
    <property type="entry name" value="Lactamase_B"/>
    <property type="match status" value="1"/>
</dbReference>
<dbReference type="Proteomes" id="UP000294664">
    <property type="component" value="Unassembled WGS sequence"/>
</dbReference>
<evidence type="ECO:0000259" key="5">
    <source>
        <dbReference type="SMART" id="SM00849"/>
    </source>
</evidence>
<dbReference type="SUPFAM" id="SSF56281">
    <property type="entry name" value="Metallo-hydrolase/oxidoreductase"/>
    <property type="match status" value="1"/>
</dbReference>
<dbReference type="GO" id="GO:0016787">
    <property type="term" value="F:hydrolase activity"/>
    <property type="evidence" value="ECO:0007669"/>
    <property type="project" value="UniProtKB-KW"/>
</dbReference>
<evidence type="ECO:0000313" key="6">
    <source>
        <dbReference type="EMBL" id="TCT04327.1"/>
    </source>
</evidence>
<evidence type="ECO:0000256" key="1">
    <source>
        <dbReference type="ARBA" id="ARBA00001947"/>
    </source>
</evidence>
<dbReference type="OrthoDB" id="9802991at2"/>
<proteinExistence type="predicted"/>
<name>A0A4R3LZV3_9HYPH</name>
<dbReference type="CDD" id="cd07737">
    <property type="entry name" value="YcbL-like_MBL-fold"/>
    <property type="match status" value="1"/>
</dbReference>
<evidence type="ECO:0000256" key="4">
    <source>
        <dbReference type="ARBA" id="ARBA00022833"/>
    </source>
</evidence>
<keyword evidence="7" id="KW-1185">Reference proteome</keyword>
<dbReference type="RefSeq" id="WP_132031879.1">
    <property type="nucleotide sequence ID" value="NZ_SMAI01000007.1"/>
</dbReference>
<gene>
    <name evidence="6" type="ORF">EDC64_107144</name>
</gene>
<dbReference type="SMART" id="SM00849">
    <property type="entry name" value="Lactamase_B"/>
    <property type="match status" value="1"/>
</dbReference>
<protein>
    <submittedName>
        <fullName evidence="6">Glyoxylase-like metal-dependent hydrolase (Beta-lactamase superfamily II)</fullName>
    </submittedName>
</protein>
<keyword evidence="3 6" id="KW-0378">Hydrolase</keyword>
<dbReference type="AlphaFoldDB" id="A0A4R3LZV3"/>
<dbReference type="InterPro" id="IPR001279">
    <property type="entry name" value="Metallo-B-lactamas"/>
</dbReference>
<dbReference type="PANTHER" id="PTHR46233:SF3">
    <property type="entry name" value="HYDROXYACYLGLUTATHIONE HYDROLASE GLOC"/>
    <property type="match status" value="1"/>
</dbReference>
<accession>A0A4R3LZV3</accession>